<comment type="caution">
    <text evidence="2">The sequence shown here is derived from an EMBL/GenBank/DDBJ whole genome shotgun (WGS) entry which is preliminary data.</text>
</comment>
<keyword evidence="3" id="KW-1185">Reference proteome</keyword>
<evidence type="ECO:0000313" key="2">
    <source>
        <dbReference type="EMBL" id="GIM81488.1"/>
    </source>
</evidence>
<evidence type="ECO:0000313" key="3">
    <source>
        <dbReference type="Proteomes" id="UP000680865"/>
    </source>
</evidence>
<proteinExistence type="predicted"/>
<sequence length="89" mass="8846">MVLGLGELGVAPAEWLTDADFGVRVCAALAPGLAGDETAAEVLRFALLDPAALDGLSLHQLPLITRPSPRLSGTAPRSGVGDPAGASGS</sequence>
<dbReference type="AlphaFoldDB" id="A0A919T068"/>
<protein>
    <submittedName>
        <fullName evidence="2">Uncharacterized protein</fullName>
    </submittedName>
</protein>
<evidence type="ECO:0000256" key="1">
    <source>
        <dbReference type="SAM" id="MobiDB-lite"/>
    </source>
</evidence>
<dbReference type="EMBL" id="BOQP01000047">
    <property type="protein sequence ID" value="GIM81488.1"/>
    <property type="molecule type" value="Genomic_DNA"/>
</dbReference>
<reference evidence="2" key="1">
    <citation type="submission" date="2021-03" db="EMBL/GenBank/DDBJ databases">
        <title>Whole genome shotgun sequence of Actinoplanes consettensis NBRC 14913.</title>
        <authorList>
            <person name="Komaki H."/>
            <person name="Tamura T."/>
        </authorList>
    </citation>
    <scope>NUCLEOTIDE SEQUENCE</scope>
    <source>
        <strain evidence="2">NBRC 14913</strain>
    </source>
</reference>
<name>A0A919T068_9ACTN</name>
<feature type="region of interest" description="Disordered" evidence="1">
    <location>
        <begin position="66"/>
        <end position="89"/>
    </location>
</feature>
<gene>
    <name evidence="2" type="ORF">Aco04nite_76750</name>
</gene>
<dbReference type="Proteomes" id="UP000680865">
    <property type="component" value="Unassembled WGS sequence"/>
</dbReference>
<organism evidence="2 3">
    <name type="scientific">Winogradskya consettensis</name>
    <dbReference type="NCBI Taxonomy" id="113560"/>
    <lineage>
        <taxon>Bacteria</taxon>
        <taxon>Bacillati</taxon>
        <taxon>Actinomycetota</taxon>
        <taxon>Actinomycetes</taxon>
        <taxon>Micromonosporales</taxon>
        <taxon>Micromonosporaceae</taxon>
        <taxon>Winogradskya</taxon>
    </lineage>
</organism>
<accession>A0A919T068</accession>